<sequence>MHKACLKAKSILTPLLFSLHTPKIHHNSLNLPIFLQSSLSHHLRKSPILRRKSPPIGNNASINQHFQPPRFSTSDVQNPNPFYSFQSGENTPQFTSSNNVNSTSDEAEEYQKGIVNERKQRKKVSNRESARRMYEEAETARLALVTSNVA</sequence>
<evidence type="ECO:0008006" key="4">
    <source>
        <dbReference type="Google" id="ProtNLM"/>
    </source>
</evidence>
<keyword evidence="3" id="KW-1185">Reference proteome</keyword>
<dbReference type="OrthoDB" id="551672at2759"/>
<proteinExistence type="predicted"/>
<accession>A0A6D2KQ53</accession>
<evidence type="ECO:0000313" key="2">
    <source>
        <dbReference type="EMBL" id="CAA7055441.1"/>
    </source>
</evidence>
<feature type="region of interest" description="Disordered" evidence="1">
    <location>
        <begin position="52"/>
        <end position="108"/>
    </location>
</feature>
<feature type="compositionally biased region" description="Polar residues" evidence="1">
    <location>
        <begin position="56"/>
        <end position="104"/>
    </location>
</feature>
<dbReference type="InterPro" id="IPR044521">
    <property type="entry name" value="AtbZIP8/43"/>
</dbReference>
<dbReference type="PANTHER" id="PTHR46324">
    <property type="entry name" value="BASIC LEUCINE ZIPPER 43-RELATED"/>
    <property type="match status" value="1"/>
</dbReference>
<protein>
    <recommendedName>
        <fullName evidence="4">BZIP domain-containing protein</fullName>
    </recommendedName>
</protein>
<evidence type="ECO:0000313" key="3">
    <source>
        <dbReference type="Proteomes" id="UP000467841"/>
    </source>
</evidence>
<dbReference type="Proteomes" id="UP000467841">
    <property type="component" value="Unassembled WGS sequence"/>
</dbReference>
<dbReference type="PANTHER" id="PTHR46324:SF3">
    <property type="entry name" value="BASIC LEUCINE ZIPPER 43-RELATED"/>
    <property type="match status" value="1"/>
</dbReference>
<name>A0A6D2KQ53_9BRAS</name>
<comment type="caution">
    <text evidence="2">The sequence shown here is derived from an EMBL/GenBank/DDBJ whole genome shotgun (WGS) entry which is preliminary data.</text>
</comment>
<evidence type="ECO:0000256" key="1">
    <source>
        <dbReference type="SAM" id="MobiDB-lite"/>
    </source>
</evidence>
<reference evidence="2" key="1">
    <citation type="submission" date="2020-01" db="EMBL/GenBank/DDBJ databases">
        <authorList>
            <person name="Mishra B."/>
        </authorList>
    </citation>
    <scope>NUCLEOTIDE SEQUENCE [LARGE SCALE GENOMIC DNA]</scope>
</reference>
<dbReference type="EMBL" id="CACVBM020001607">
    <property type="protein sequence ID" value="CAA7055441.1"/>
    <property type="molecule type" value="Genomic_DNA"/>
</dbReference>
<organism evidence="2 3">
    <name type="scientific">Microthlaspi erraticum</name>
    <dbReference type="NCBI Taxonomy" id="1685480"/>
    <lineage>
        <taxon>Eukaryota</taxon>
        <taxon>Viridiplantae</taxon>
        <taxon>Streptophyta</taxon>
        <taxon>Embryophyta</taxon>
        <taxon>Tracheophyta</taxon>
        <taxon>Spermatophyta</taxon>
        <taxon>Magnoliopsida</taxon>
        <taxon>eudicotyledons</taxon>
        <taxon>Gunneridae</taxon>
        <taxon>Pentapetalae</taxon>
        <taxon>rosids</taxon>
        <taxon>malvids</taxon>
        <taxon>Brassicales</taxon>
        <taxon>Brassicaceae</taxon>
        <taxon>Coluteocarpeae</taxon>
        <taxon>Microthlaspi</taxon>
    </lineage>
</organism>
<gene>
    <name evidence="2" type="ORF">MERR_LOCUS42677</name>
</gene>
<dbReference type="AlphaFoldDB" id="A0A6D2KQ53"/>